<sequence length="289" mass="31572">MSKQNRHQEINGLHCCAPARTDPVDWSGFLGPIGAEGKSSPIDSFYDSQTLLIRAAAAIDQADFDADIKGLVAGQLFLGYVSATELYLRQTVATLVAICPVIRRLNSDQTLAFGAVDFYSRDDLAMALTEQVSFTEVGKIRSQLKTRLGIDVQGKDSLERAIDDFETVCHLRHALVHSHGRMNSRNASQFLATTTARDSQARFDIAGLDDAASVSVNLVREVNLEVLRHVVWTWIQSGELNGDRRSTRRRLSRLLSAVASDRDAAQGLVAIDEGAVTDTVMAVIGATRK</sequence>
<dbReference type="EMBL" id="JACBZI010000001">
    <property type="protein sequence ID" value="NYI09176.1"/>
    <property type="molecule type" value="Genomic_DNA"/>
</dbReference>
<gene>
    <name evidence="1" type="ORF">BKA05_000691</name>
</gene>
<organism evidence="1 2">
    <name type="scientific">Nocardioides marinus</name>
    <dbReference type="NCBI Taxonomy" id="374514"/>
    <lineage>
        <taxon>Bacteria</taxon>
        <taxon>Bacillati</taxon>
        <taxon>Actinomycetota</taxon>
        <taxon>Actinomycetes</taxon>
        <taxon>Propionibacteriales</taxon>
        <taxon>Nocardioidaceae</taxon>
        <taxon>Nocardioides</taxon>
    </lineage>
</organism>
<keyword evidence="2" id="KW-1185">Reference proteome</keyword>
<reference evidence="1 2" key="1">
    <citation type="submission" date="2020-07" db="EMBL/GenBank/DDBJ databases">
        <title>Sequencing the genomes of 1000 actinobacteria strains.</title>
        <authorList>
            <person name="Klenk H.-P."/>
        </authorList>
    </citation>
    <scope>NUCLEOTIDE SEQUENCE [LARGE SCALE GENOMIC DNA]</scope>
    <source>
        <strain evidence="1 2">DSM 18248</strain>
    </source>
</reference>
<dbReference type="Proteomes" id="UP000537326">
    <property type="component" value="Unassembled WGS sequence"/>
</dbReference>
<evidence type="ECO:0000313" key="1">
    <source>
        <dbReference type="EMBL" id="NYI09176.1"/>
    </source>
</evidence>
<protein>
    <submittedName>
        <fullName evidence="1">Uncharacterized protein</fullName>
    </submittedName>
</protein>
<accession>A0A7Z0C3L1</accession>
<dbReference type="RefSeq" id="WP_179530192.1">
    <property type="nucleotide sequence ID" value="NZ_BAAAPP010000002.1"/>
</dbReference>
<proteinExistence type="predicted"/>
<name>A0A7Z0C3L1_9ACTN</name>
<comment type="caution">
    <text evidence="1">The sequence shown here is derived from an EMBL/GenBank/DDBJ whole genome shotgun (WGS) entry which is preliminary data.</text>
</comment>
<dbReference type="AlphaFoldDB" id="A0A7Z0C3L1"/>
<evidence type="ECO:0000313" key="2">
    <source>
        <dbReference type="Proteomes" id="UP000537326"/>
    </source>
</evidence>